<feature type="domain" description="Aldehyde oxidase/xanthine dehydrogenase a/b hammerhead" evidence="2">
    <location>
        <begin position="201"/>
        <end position="287"/>
    </location>
</feature>
<dbReference type="GO" id="GO:0016491">
    <property type="term" value="F:oxidoreductase activity"/>
    <property type="evidence" value="ECO:0007669"/>
    <property type="project" value="InterPro"/>
</dbReference>
<dbReference type="InterPro" id="IPR006311">
    <property type="entry name" value="TAT_signal"/>
</dbReference>
<dbReference type="SUPFAM" id="SSF56003">
    <property type="entry name" value="Molybdenum cofactor-binding domain"/>
    <property type="match status" value="2"/>
</dbReference>
<accession>L8JHM9</accession>
<dbReference type="InterPro" id="IPR052516">
    <property type="entry name" value="N-heterocyclic_Hydroxylase"/>
</dbReference>
<dbReference type="Pfam" id="PF20256">
    <property type="entry name" value="MoCoBD_2"/>
    <property type="match status" value="2"/>
</dbReference>
<dbReference type="AlphaFoldDB" id="L8JHM9"/>
<dbReference type="SMART" id="SM01008">
    <property type="entry name" value="Ald_Xan_dh_C"/>
    <property type="match status" value="1"/>
</dbReference>
<dbReference type="STRING" id="1237149.C900_00537"/>
<protein>
    <submittedName>
        <fullName evidence="3">Isoquinoline 1-oxidoreductase beta subunit</fullName>
    </submittedName>
</protein>
<keyword evidence="1" id="KW-0812">Transmembrane</keyword>
<dbReference type="Proteomes" id="UP000011135">
    <property type="component" value="Unassembled WGS sequence"/>
</dbReference>
<keyword evidence="1" id="KW-1133">Transmembrane helix</keyword>
<dbReference type="InterPro" id="IPR000674">
    <property type="entry name" value="Ald_Oxase/Xan_DH_a/b"/>
</dbReference>
<evidence type="ECO:0000313" key="3">
    <source>
        <dbReference type="EMBL" id="ELR68310.1"/>
    </source>
</evidence>
<dbReference type="PIRSF" id="PIRSF036389">
    <property type="entry name" value="IOR_B"/>
    <property type="match status" value="1"/>
</dbReference>
<dbReference type="Gene3D" id="3.30.365.10">
    <property type="entry name" value="Aldehyde oxidase/xanthine dehydrogenase, molybdopterin binding domain"/>
    <property type="match status" value="4"/>
</dbReference>
<gene>
    <name evidence="3" type="ORF">C900_00537</name>
</gene>
<dbReference type="EMBL" id="AMZN01000122">
    <property type="protein sequence ID" value="ELR68310.1"/>
    <property type="molecule type" value="Genomic_DNA"/>
</dbReference>
<keyword evidence="4" id="KW-1185">Reference proteome</keyword>
<keyword evidence="1" id="KW-0472">Membrane</keyword>
<dbReference type="InterPro" id="IPR012368">
    <property type="entry name" value="OxRdtase_Mopterin-bd_su_IorB"/>
</dbReference>
<comment type="caution">
    <text evidence="3">The sequence shown here is derived from an EMBL/GenBank/DDBJ whole genome shotgun (WGS) entry which is preliminary data.</text>
</comment>
<evidence type="ECO:0000256" key="1">
    <source>
        <dbReference type="SAM" id="Phobius"/>
    </source>
</evidence>
<name>L8JHM9_9BACT</name>
<dbReference type="InterPro" id="IPR046867">
    <property type="entry name" value="AldOxase/xan_DH_MoCoBD2"/>
</dbReference>
<dbReference type="Gene3D" id="3.90.1170.50">
    <property type="entry name" value="Aldehyde oxidase/xanthine dehydrogenase, a/b hammerhead"/>
    <property type="match status" value="1"/>
</dbReference>
<dbReference type="PANTHER" id="PTHR47495">
    <property type="entry name" value="ALDEHYDE DEHYDROGENASE"/>
    <property type="match status" value="1"/>
</dbReference>
<dbReference type="InterPro" id="IPR037165">
    <property type="entry name" value="AldOxase/xan_DH_Mopterin-bd_sf"/>
</dbReference>
<dbReference type="Pfam" id="PF02738">
    <property type="entry name" value="MoCoBD_1"/>
    <property type="match status" value="1"/>
</dbReference>
<reference evidence="3 4" key="1">
    <citation type="submission" date="2012-12" db="EMBL/GenBank/DDBJ databases">
        <title>Genome assembly of Fulvivirga imtechensis AK7.</title>
        <authorList>
            <person name="Nupur N."/>
            <person name="Khatri I."/>
            <person name="Kumar R."/>
            <person name="Subramanian S."/>
            <person name="Pinnaka A."/>
        </authorList>
    </citation>
    <scope>NUCLEOTIDE SEQUENCE [LARGE SCALE GENOMIC DNA]</scope>
    <source>
        <strain evidence="3 4">AK7</strain>
    </source>
</reference>
<organism evidence="3 4">
    <name type="scientific">Fulvivirga imtechensis AK7</name>
    <dbReference type="NCBI Taxonomy" id="1237149"/>
    <lineage>
        <taxon>Bacteria</taxon>
        <taxon>Pseudomonadati</taxon>
        <taxon>Bacteroidota</taxon>
        <taxon>Cytophagia</taxon>
        <taxon>Cytophagales</taxon>
        <taxon>Fulvivirgaceae</taxon>
        <taxon>Fulvivirga</taxon>
    </lineage>
</organism>
<dbReference type="RefSeq" id="WP_009583437.1">
    <property type="nucleotide sequence ID" value="NZ_AMZN01000122.1"/>
</dbReference>
<dbReference type="eggNOG" id="COG1529">
    <property type="taxonomic scope" value="Bacteria"/>
</dbReference>
<dbReference type="InterPro" id="IPR008274">
    <property type="entry name" value="AldOxase/xan_DH_MoCoBD1"/>
</dbReference>
<evidence type="ECO:0000259" key="2">
    <source>
        <dbReference type="SMART" id="SM01008"/>
    </source>
</evidence>
<evidence type="ECO:0000313" key="4">
    <source>
        <dbReference type="Proteomes" id="UP000011135"/>
    </source>
</evidence>
<dbReference type="PROSITE" id="PS51318">
    <property type="entry name" value="TAT"/>
    <property type="match status" value="1"/>
</dbReference>
<dbReference type="PANTHER" id="PTHR47495:SF2">
    <property type="entry name" value="ALDEHYDE DEHYDROGENASE"/>
    <property type="match status" value="1"/>
</dbReference>
<feature type="transmembrane region" description="Helical" evidence="1">
    <location>
        <begin position="12"/>
        <end position="33"/>
    </location>
</feature>
<dbReference type="OrthoDB" id="9767994at2"/>
<dbReference type="PATRIC" id="fig|1237149.3.peg.5616"/>
<proteinExistence type="predicted"/>
<sequence>MSTIAKIRRRDFLKISGITGTGLILGFGISAHAKENITTHFEPNAFLKIGSDNSILIFAKNPEIGQGVKTSLPMIIAEELEVDWDKTEVVQALLDPRLGAQFAGGSTAVKMNWQTLRNAGATAKHMLIAAASTEWRLPENECYAENGTVKNKRNKKVLTYGQLAERASRLDVPQEVKLKDSKDFKIIGTAKKGVDNHKIVTGTAEFGIDARKEGMLVAVIEKCPVYGGKVTGYDDSEAMKVEGVRHVVKIDPLNPVDRIAGVAVVADNTWAAIKGRKVLKVNWEYGDGADENSESITARFREYVNKKGRIDLRNEGDVDAIFDNSAKVNEAIYEVPFLSHVPMEPMNYCADVREEECHLWGPTQVPGSVQRLAESITGIPRDKITVHMTRVGGGFGRRLMADYAADAITISHALKSPVQVVWSREDDIHHDYFRPAGMYKLKAALDERNKLVAWELKASTTSRYLFREADQSPHVTEVFPDGFPAGFVPNFRMEYTPVKTVVPTGAWRAPGHNATAFIDQSFIDEMAYVADKDPVDFRLEVLGEEDREMPYSDHGGPTYSTKRLKNVIRLAAEKSEWRSKKKGTYKGFAAHFMFGAYVAEVVSISMNAKNLPQIEEIWAVVDCGIVINRSGAEAQIEGGIIDGLGATIFGEVTIAGGMAAQSNFDTYRMIRMHDAPKINIHLVESNEAPEGLGEMSLPVISAAYTNAIFAATGKRIRKLPVQLSEISS</sequence>